<organism evidence="9">
    <name type="scientific">Gaeumannomyces tritici (strain R3-111a-1)</name>
    <name type="common">Wheat and barley take-all root rot fungus</name>
    <name type="synonym">Gaeumannomyces graminis var. tritici</name>
    <dbReference type="NCBI Taxonomy" id="644352"/>
    <lineage>
        <taxon>Eukaryota</taxon>
        <taxon>Fungi</taxon>
        <taxon>Dikarya</taxon>
        <taxon>Ascomycota</taxon>
        <taxon>Pezizomycotina</taxon>
        <taxon>Sordariomycetes</taxon>
        <taxon>Sordariomycetidae</taxon>
        <taxon>Magnaporthales</taxon>
        <taxon>Magnaporthaceae</taxon>
        <taxon>Gaeumannomyces</taxon>
    </lineage>
</organism>
<dbReference type="Pfam" id="PF04082">
    <property type="entry name" value="Fungal_trans"/>
    <property type="match status" value="1"/>
</dbReference>
<dbReference type="PANTHER" id="PTHR31313:SF86">
    <property type="entry name" value="ZN(2)-C6 FUNGAL-TYPE DOMAIN-CONTAINING PROTEIN"/>
    <property type="match status" value="1"/>
</dbReference>
<feature type="compositionally biased region" description="Polar residues" evidence="7">
    <location>
        <begin position="510"/>
        <end position="519"/>
    </location>
</feature>
<evidence type="ECO:0000256" key="7">
    <source>
        <dbReference type="SAM" id="MobiDB-lite"/>
    </source>
</evidence>
<feature type="region of interest" description="Disordered" evidence="7">
    <location>
        <begin position="551"/>
        <end position="610"/>
    </location>
</feature>
<evidence type="ECO:0000256" key="3">
    <source>
        <dbReference type="ARBA" id="ARBA00023015"/>
    </source>
</evidence>
<dbReference type="OrthoDB" id="4161332at2759"/>
<reference evidence="11" key="1">
    <citation type="submission" date="2010-07" db="EMBL/GenBank/DDBJ databases">
        <title>The genome sequence of Gaeumannomyces graminis var. tritici strain R3-111a-1.</title>
        <authorList>
            <consortium name="The Broad Institute Genome Sequencing Platform"/>
            <person name="Ma L.-J."/>
            <person name="Dead R."/>
            <person name="Young S."/>
            <person name="Zeng Q."/>
            <person name="Koehrsen M."/>
            <person name="Alvarado L."/>
            <person name="Berlin A."/>
            <person name="Chapman S.B."/>
            <person name="Chen Z."/>
            <person name="Freedman E."/>
            <person name="Gellesch M."/>
            <person name="Goldberg J."/>
            <person name="Griggs A."/>
            <person name="Gujja S."/>
            <person name="Heilman E.R."/>
            <person name="Heiman D."/>
            <person name="Hepburn T."/>
            <person name="Howarth C."/>
            <person name="Jen D."/>
            <person name="Larson L."/>
            <person name="Mehta T."/>
            <person name="Neiman D."/>
            <person name="Pearson M."/>
            <person name="Roberts A."/>
            <person name="Saif S."/>
            <person name="Shea T."/>
            <person name="Shenoy N."/>
            <person name="Sisk P."/>
            <person name="Stolte C."/>
            <person name="Sykes S."/>
            <person name="Walk T."/>
            <person name="White J."/>
            <person name="Yandava C."/>
            <person name="Haas B."/>
            <person name="Nusbaum C."/>
            <person name="Birren B."/>
        </authorList>
    </citation>
    <scope>NUCLEOTIDE SEQUENCE [LARGE SCALE GENOMIC DNA]</scope>
    <source>
        <strain evidence="11">R3-111a-1</strain>
    </source>
</reference>
<dbReference type="GO" id="GO:0006351">
    <property type="term" value="P:DNA-templated transcription"/>
    <property type="evidence" value="ECO:0007669"/>
    <property type="project" value="InterPro"/>
</dbReference>
<dbReference type="GO" id="GO:0008270">
    <property type="term" value="F:zinc ion binding"/>
    <property type="evidence" value="ECO:0007669"/>
    <property type="project" value="InterPro"/>
</dbReference>
<feature type="domain" description="Xylanolytic transcriptional activator regulatory" evidence="8">
    <location>
        <begin position="184"/>
        <end position="261"/>
    </location>
</feature>
<protein>
    <recommendedName>
        <fullName evidence="8">Xylanolytic transcriptional activator regulatory domain-containing protein</fullName>
    </recommendedName>
</protein>
<dbReference type="PANTHER" id="PTHR31313">
    <property type="entry name" value="TY1 ENHANCER ACTIVATOR"/>
    <property type="match status" value="1"/>
</dbReference>
<keyword evidence="1" id="KW-0479">Metal-binding</keyword>
<gene>
    <name evidence="10" type="primary">20354568</name>
    <name evidence="9" type="ORF">GGTG_14110</name>
</gene>
<dbReference type="CDD" id="cd12148">
    <property type="entry name" value="fungal_TF_MHR"/>
    <property type="match status" value="1"/>
</dbReference>
<dbReference type="EnsemblFungi" id="EJT68309">
    <property type="protein sequence ID" value="EJT68309"/>
    <property type="gene ID" value="GGTG_14110"/>
</dbReference>
<evidence type="ECO:0000256" key="2">
    <source>
        <dbReference type="ARBA" id="ARBA00022833"/>
    </source>
</evidence>
<feature type="region of interest" description="Disordered" evidence="7">
    <location>
        <begin position="495"/>
        <end position="519"/>
    </location>
</feature>
<reference evidence="9" key="3">
    <citation type="submission" date="2010-09" db="EMBL/GenBank/DDBJ databases">
        <title>Annotation of Gaeumannomyces graminis var. tritici R3-111a-1.</title>
        <authorList>
            <consortium name="The Broad Institute Genome Sequencing Platform"/>
            <person name="Ma L.-J."/>
            <person name="Dead R."/>
            <person name="Young S.K."/>
            <person name="Zeng Q."/>
            <person name="Gargeya S."/>
            <person name="Fitzgerald M."/>
            <person name="Haas B."/>
            <person name="Abouelleil A."/>
            <person name="Alvarado L."/>
            <person name="Arachchi H.M."/>
            <person name="Berlin A."/>
            <person name="Brown A."/>
            <person name="Chapman S.B."/>
            <person name="Chen Z."/>
            <person name="Dunbar C."/>
            <person name="Freedman E."/>
            <person name="Gearin G."/>
            <person name="Gellesch M."/>
            <person name="Goldberg J."/>
            <person name="Griggs A."/>
            <person name="Gujja S."/>
            <person name="Heiman D."/>
            <person name="Howarth C."/>
            <person name="Larson L."/>
            <person name="Lui A."/>
            <person name="MacDonald P.J.P."/>
            <person name="Mehta T."/>
            <person name="Montmayeur A."/>
            <person name="Murphy C."/>
            <person name="Neiman D."/>
            <person name="Pearson M."/>
            <person name="Priest M."/>
            <person name="Roberts A."/>
            <person name="Saif S."/>
            <person name="Shea T."/>
            <person name="Shenoy N."/>
            <person name="Sisk P."/>
            <person name="Stolte C."/>
            <person name="Sykes S."/>
            <person name="Yandava C."/>
            <person name="Wortman J."/>
            <person name="Nusbaum C."/>
            <person name="Birren B."/>
        </authorList>
    </citation>
    <scope>NUCLEOTIDE SEQUENCE</scope>
    <source>
        <strain evidence="9">R3-111a-1</strain>
    </source>
</reference>
<reference evidence="9" key="2">
    <citation type="submission" date="2010-07" db="EMBL/GenBank/DDBJ databases">
        <authorList>
            <consortium name="The Broad Institute Genome Sequencing Platform"/>
            <consortium name="Broad Institute Genome Sequencing Center for Infectious Disease"/>
            <person name="Ma L.-J."/>
            <person name="Dead R."/>
            <person name="Young S."/>
            <person name="Zeng Q."/>
            <person name="Koehrsen M."/>
            <person name="Alvarado L."/>
            <person name="Berlin A."/>
            <person name="Chapman S.B."/>
            <person name="Chen Z."/>
            <person name="Freedman E."/>
            <person name="Gellesch M."/>
            <person name="Goldberg J."/>
            <person name="Griggs A."/>
            <person name="Gujja S."/>
            <person name="Heilman E.R."/>
            <person name="Heiman D."/>
            <person name="Hepburn T."/>
            <person name="Howarth C."/>
            <person name="Jen D."/>
            <person name="Larson L."/>
            <person name="Mehta T."/>
            <person name="Neiman D."/>
            <person name="Pearson M."/>
            <person name="Roberts A."/>
            <person name="Saif S."/>
            <person name="Shea T."/>
            <person name="Shenoy N."/>
            <person name="Sisk P."/>
            <person name="Stolte C."/>
            <person name="Sykes S."/>
            <person name="Walk T."/>
            <person name="White J."/>
            <person name="Yandava C."/>
            <person name="Haas B."/>
            <person name="Nusbaum C."/>
            <person name="Birren B."/>
        </authorList>
    </citation>
    <scope>NUCLEOTIDE SEQUENCE</scope>
    <source>
        <strain evidence="9">R3-111a-1</strain>
    </source>
</reference>
<reference evidence="10" key="4">
    <citation type="journal article" date="2015" name="G3 (Bethesda)">
        <title>Genome sequences of three phytopathogenic species of the Magnaporthaceae family of fungi.</title>
        <authorList>
            <person name="Okagaki L.H."/>
            <person name="Nunes C.C."/>
            <person name="Sailsbery J."/>
            <person name="Clay B."/>
            <person name="Brown D."/>
            <person name="John T."/>
            <person name="Oh Y."/>
            <person name="Young N."/>
            <person name="Fitzgerald M."/>
            <person name="Haas B.J."/>
            <person name="Zeng Q."/>
            <person name="Young S."/>
            <person name="Adiconis X."/>
            <person name="Fan L."/>
            <person name="Levin J.Z."/>
            <person name="Mitchell T.K."/>
            <person name="Okubara P.A."/>
            <person name="Farman M.L."/>
            <person name="Kohn L.M."/>
            <person name="Birren B."/>
            <person name="Ma L.-J."/>
            <person name="Dean R.A."/>
        </authorList>
    </citation>
    <scope>NUCLEOTIDE SEQUENCE</scope>
    <source>
        <strain evidence="10">R3-111a-1</strain>
    </source>
</reference>
<dbReference type="SMART" id="SM00906">
    <property type="entry name" value="Fungal_trans"/>
    <property type="match status" value="1"/>
</dbReference>
<dbReference type="InterPro" id="IPR007219">
    <property type="entry name" value="XnlR_reg_dom"/>
</dbReference>
<name>J3PKP6_GAET3</name>
<dbReference type="Proteomes" id="UP000006039">
    <property type="component" value="Unassembled WGS sequence"/>
</dbReference>
<evidence type="ECO:0000256" key="4">
    <source>
        <dbReference type="ARBA" id="ARBA00023125"/>
    </source>
</evidence>
<evidence type="ECO:0000259" key="8">
    <source>
        <dbReference type="SMART" id="SM00906"/>
    </source>
</evidence>
<accession>J3PKP6</accession>
<dbReference type="AlphaFoldDB" id="J3PKP6"/>
<evidence type="ECO:0000313" key="10">
    <source>
        <dbReference type="EnsemblFungi" id="EJT68309"/>
    </source>
</evidence>
<proteinExistence type="predicted"/>
<dbReference type="GeneID" id="20354568"/>
<keyword evidence="4" id="KW-0238">DNA-binding</keyword>
<evidence type="ECO:0000256" key="1">
    <source>
        <dbReference type="ARBA" id="ARBA00022723"/>
    </source>
</evidence>
<evidence type="ECO:0000313" key="9">
    <source>
        <dbReference type="EMBL" id="EJT68309.1"/>
    </source>
</evidence>
<keyword evidence="11" id="KW-1185">Reference proteome</keyword>
<reference evidence="10" key="5">
    <citation type="submission" date="2018-04" db="UniProtKB">
        <authorList>
            <consortium name="EnsemblFungi"/>
        </authorList>
    </citation>
    <scope>IDENTIFICATION</scope>
    <source>
        <strain evidence="10">R3-111a-1</strain>
    </source>
</reference>
<dbReference type="InterPro" id="IPR051615">
    <property type="entry name" value="Transcr_Regulatory_Elem"/>
</dbReference>
<dbReference type="STRING" id="644352.J3PKP6"/>
<dbReference type="eggNOG" id="ENOG502QV53">
    <property type="taxonomic scope" value="Eukaryota"/>
</dbReference>
<sequence length="672" mass="74350">MVLSANGVSSYHGRTSALFEEPSHDRSGTEAPRLRLPGEWIEKGLVADAARQRQLEDVNFRAGRLDFDGVDPDLGFHLLSLHWNRQHHSFLITYRPAFMRDMACNGPYFSKLLLNAIYFGASKFSPRTEVRRDPNDVRTAGWRFRQRVRELLGESLDRSDITTIQALLVMTNSLFALGDERSAAWLYSGIAFRMTVDLGMHVDHPDLPGNRRFTDEDLEIRRRVFWGAFVVDKIQSLYQGRPVTIKESDTLVPIKFLDTYEELEPWEPFAYSTQSDLYSGSPAYSVSAFTALCRLSIVMSDILSSIYTERSFDQPSEDLLKVQDQLHTKLITWRNSLPAHLVFDPTKRDSSIPPPQVLSLLAMYHVFLILLHRPFVADGHLFSVSRSTSVNALMTCTAAATEIVHLIRAYHRTFSVRRAPYLISYATYVAATIHVRIASRRTPQSDAYSSLETCLAVFHENQETNWAARRATAIVQNLMHRFGVVLPEGRQPVIDPVGSSSRNADCGGQNVASNGADTGALTLQNRLREGRTPSETEGFDVDGIIQSFLRAQDGTGPDEGLPVGSNSLDPQHASDPHSALMGAATPGGHHGSDGVQGHHNHQSQQHAQSDLASRTLLPHGVSAGPFLPGADGGWQQGGMADGALSVGLVDDLLFGFHGSALDGYTTWQWDGS</sequence>
<keyword evidence="3" id="KW-0805">Transcription regulation</keyword>
<keyword evidence="6" id="KW-0539">Nucleus</keyword>
<dbReference type="EMBL" id="GL385535">
    <property type="protein sequence ID" value="EJT68309.1"/>
    <property type="molecule type" value="Genomic_DNA"/>
</dbReference>
<evidence type="ECO:0000256" key="6">
    <source>
        <dbReference type="ARBA" id="ARBA00023242"/>
    </source>
</evidence>
<dbReference type="RefSeq" id="XP_009230302.1">
    <property type="nucleotide sequence ID" value="XM_009232038.1"/>
</dbReference>
<keyword evidence="5" id="KW-0804">Transcription</keyword>
<evidence type="ECO:0000256" key="5">
    <source>
        <dbReference type="ARBA" id="ARBA00023163"/>
    </source>
</evidence>
<keyword evidence="2" id="KW-0862">Zinc</keyword>
<dbReference type="VEuPathDB" id="FungiDB:GGTG_14110"/>
<dbReference type="GO" id="GO:0003677">
    <property type="term" value="F:DNA binding"/>
    <property type="evidence" value="ECO:0007669"/>
    <property type="project" value="UniProtKB-KW"/>
</dbReference>
<evidence type="ECO:0000313" key="11">
    <source>
        <dbReference type="Proteomes" id="UP000006039"/>
    </source>
</evidence>